<feature type="transmembrane region" description="Helical" evidence="10">
    <location>
        <begin position="170"/>
        <end position="190"/>
    </location>
</feature>
<dbReference type="InterPro" id="IPR020846">
    <property type="entry name" value="MFS_dom"/>
</dbReference>
<feature type="transmembrane region" description="Helical" evidence="10">
    <location>
        <begin position="80"/>
        <end position="99"/>
    </location>
</feature>
<feature type="transmembrane region" description="Helical" evidence="10">
    <location>
        <begin position="21"/>
        <end position="38"/>
    </location>
</feature>
<feature type="transmembrane region" description="Helical" evidence="10">
    <location>
        <begin position="137"/>
        <end position="158"/>
    </location>
</feature>
<dbReference type="Proteomes" id="UP001210211">
    <property type="component" value="Unassembled WGS sequence"/>
</dbReference>
<comment type="subcellular location">
    <subcellularLocation>
        <location evidence="1">Membrane</location>
        <topology evidence="1">Multi-pass membrane protein</topology>
    </subcellularLocation>
</comment>
<dbReference type="AlphaFoldDB" id="A0AAD6ENK1"/>
<dbReference type="Gene3D" id="1.20.1250.20">
    <property type="entry name" value="MFS general substrate transporter like domains"/>
    <property type="match status" value="1"/>
</dbReference>
<feature type="transmembrane region" description="Helical" evidence="10">
    <location>
        <begin position="452"/>
        <end position="472"/>
    </location>
</feature>
<reference evidence="12 13" key="1">
    <citation type="journal article" date="2022" name="Cell">
        <title>Repeat-based holocentromeres influence genome architecture and karyotype evolution.</title>
        <authorList>
            <person name="Hofstatter P.G."/>
            <person name="Thangavel G."/>
            <person name="Lux T."/>
            <person name="Neumann P."/>
            <person name="Vondrak T."/>
            <person name="Novak P."/>
            <person name="Zhang M."/>
            <person name="Costa L."/>
            <person name="Castellani M."/>
            <person name="Scott A."/>
            <person name="Toegelov H."/>
            <person name="Fuchs J."/>
            <person name="Mata-Sucre Y."/>
            <person name="Dias Y."/>
            <person name="Vanzela A.L.L."/>
            <person name="Huettel B."/>
            <person name="Almeida C.C.S."/>
            <person name="Simkova H."/>
            <person name="Souza G."/>
            <person name="Pedrosa-Harand A."/>
            <person name="Macas J."/>
            <person name="Mayer K.F.X."/>
            <person name="Houben A."/>
            <person name="Marques A."/>
        </authorList>
    </citation>
    <scope>NUCLEOTIDE SEQUENCE [LARGE SCALE GENOMIC DNA]</scope>
    <source>
        <strain evidence="12">RhyTen1mFocal</strain>
    </source>
</reference>
<evidence type="ECO:0000256" key="3">
    <source>
        <dbReference type="ARBA" id="ARBA00022448"/>
    </source>
</evidence>
<dbReference type="PANTHER" id="PTHR23500:SF30">
    <property type="entry name" value="SUGAR TRANSPORT PROTEIN 3"/>
    <property type="match status" value="1"/>
</dbReference>
<name>A0AAD6ENK1_9POAL</name>
<keyword evidence="7 10" id="KW-1133">Transmembrane helix</keyword>
<keyword evidence="13" id="KW-1185">Reference proteome</keyword>
<evidence type="ECO:0000256" key="1">
    <source>
        <dbReference type="ARBA" id="ARBA00004141"/>
    </source>
</evidence>
<dbReference type="PROSITE" id="PS50850">
    <property type="entry name" value="MFS"/>
    <property type="match status" value="1"/>
</dbReference>
<feature type="transmembrane region" description="Helical" evidence="10">
    <location>
        <begin position="111"/>
        <end position="131"/>
    </location>
</feature>
<keyword evidence="3 9" id="KW-0813">Transport</keyword>
<dbReference type="GO" id="GO:0016020">
    <property type="term" value="C:membrane"/>
    <property type="evidence" value="ECO:0007669"/>
    <property type="project" value="UniProtKB-SubCell"/>
</dbReference>
<evidence type="ECO:0000256" key="9">
    <source>
        <dbReference type="RuleBase" id="RU003346"/>
    </source>
</evidence>
<evidence type="ECO:0000313" key="13">
    <source>
        <dbReference type="Proteomes" id="UP001210211"/>
    </source>
</evidence>
<dbReference type="NCBIfam" id="TIGR00879">
    <property type="entry name" value="SP"/>
    <property type="match status" value="1"/>
</dbReference>
<comment type="similarity">
    <text evidence="2 9">Belongs to the major facilitator superfamily. Sugar transporter (TC 2.A.1.1) family.</text>
</comment>
<evidence type="ECO:0000259" key="11">
    <source>
        <dbReference type="PROSITE" id="PS50850"/>
    </source>
</evidence>
<dbReference type="Pfam" id="PF00083">
    <property type="entry name" value="Sugar_tr"/>
    <property type="match status" value="1"/>
</dbReference>
<proteinExistence type="inferred from homology"/>
<feature type="domain" description="Major facilitator superfamily (MFS) profile" evidence="11">
    <location>
        <begin position="25"/>
        <end position="476"/>
    </location>
</feature>
<evidence type="ECO:0000256" key="7">
    <source>
        <dbReference type="ARBA" id="ARBA00022989"/>
    </source>
</evidence>
<dbReference type="InterPro" id="IPR045262">
    <property type="entry name" value="STP/PLT_plant"/>
</dbReference>
<dbReference type="EMBL" id="JAMRDG010000002">
    <property type="protein sequence ID" value="KAJ3691050.1"/>
    <property type="molecule type" value="Genomic_DNA"/>
</dbReference>
<evidence type="ECO:0000256" key="10">
    <source>
        <dbReference type="SAM" id="Phobius"/>
    </source>
</evidence>
<dbReference type="GO" id="GO:0015293">
    <property type="term" value="F:symporter activity"/>
    <property type="evidence" value="ECO:0007669"/>
    <property type="project" value="UniProtKB-KW"/>
</dbReference>
<dbReference type="PRINTS" id="PR00171">
    <property type="entry name" value="SUGRTRNSPORT"/>
</dbReference>
<evidence type="ECO:0000313" key="12">
    <source>
        <dbReference type="EMBL" id="KAJ3691050.1"/>
    </source>
</evidence>
<dbReference type="InterPro" id="IPR003663">
    <property type="entry name" value="Sugar/inositol_transpt"/>
</dbReference>
<dbReference type="PANTHER" id="PTHR23500">
    <property type="entry name" value="SOLUTE CARRIER FAMILY 2, FACILITATED GLUCOSE TRANSPORTER"/>
    <property type="match status" value="1"/>
</dbReference>
<feature type="transmembrane region" description="Helical" evidence="10">
    <location>
        <begin position="285"/>
        <end position="307"/>
    </location>
</feature>
<evidence type="ECO:0000256" key="6">
    <source>
        <dbReference type="ARBA" id="ARBA00022847"/>
    </source>
</evidence>
<keyword evidence="5 10" id="KW-0812">Transmembrane</keyword>
<feature type="transmembrane region" description="Helical" evidence="10">
    <location>
        <begin position="202"/>
        <end position="222"/>
    </location>
</feature>
<gene>
    <name evidence="12" type="ORF">LUZ61_020214</name>
</gene>
<dbReference type="PROSITE" id="PS00216">
    <property type="entry name" value="SUGAR_TRANSPORT_1"/>
    <property type="match status" value="1"/>
</dbReference>
<dbReference type="InterPro" id="IPR005829">
    <property type="entry name" value="Sugar_transporter_CS"/>
</dbReference>
<keyword evidence="8 10" id="KW-0472">Membrane</keyword>
<sequence>MAIGVISNTSGPQYGGKITTFVILSCVTAGMGGLILGYDVGVSGGVTSMDSFLKAFFPKVYRRMLADKDIGNYCKFDSQLLTVFTSSMYISGLITTTLFASTFTEKFGRRLSMLFGGVMFVVGAAVGGAAANLFMIILARVLLGVGMGFSTQAVPLYLSEMAPSKYRGAFSNGFQFMLVVGSLIASFINYGTEKIRGWGWRISFALAMVPSFLLLTLGTLFLPETPNSLIQQGKSHQKVIALLKKIRGIDNVDEELEDIIKASEASKEVKHPFRKILERRYRPQLVMAILIPFFQQVTGINVIGFYAPVLFRTIGTAESASLMSSVIITVVAALCTLGSMVLADRLGRRVLFLSGGILMSVSQVIVGAIMGTQLGDQGSLTKTYGYLMVVLICIYVAGFSWSWGPLAWLVPSEIFPLEIRSAGQSITVAVNFLFTGAVAQTFLAMLCHMKSGLFFFFAGWLVVMTVFIYMFLPETKNLPIEKIEQVWRGHWFWKKYCETVM</sequence>
<dbReference type="GO" id="GO:0015145">
    <property type="term" value="F:monosaccharide transmembrane transporter activity"/>
    <property type="evidence" value="ECO:0007669"/>
    <property type="project" value="InterPro"/>
</dbReference>
<accession>A0AAD6ENK1</accession>
<organism evidence="12 13">
    <name type="scientific">Rhynchospora tenuis</name>
    <dbReference type="NCBI Taxonomy" id="198213"/>
    <lineage>
        <taxon>Eukaryota</taxon>
        <taxon>Viridiplantae</taxon>
        <taxon>Streptophyta</taxon>
        <taxon>Embryophyta</taxon>
        <taxon>Tracheophyta</taxon>
        <taxon>Spermatophyta</taxon>
        <taxon>Magnoliopsida</taxon>
        <taxon>Liliopsida</taxon>
        <taxon>Poales</taxon>
        <taxon>Cyperaceae</taxon>
        <taxon>Cyperoideae</taxon>
        <taxon>Rhynchosporeae</taxon>
        <taxon>Rhynchospora</taxon>
    </lineage>
</organism>
<keyword evidence="6" id="KW-0769">Symport</keyword>
<evidence type="ECO:0000256" key="2">
    <source>
        <dbReference type="ARBA" id="ARBA00010992"/>
    </source>
</evidence>
<feature type="transmembrane region" description="Helical" evidence="10">
    <location>
        <begin position="319"/>
        <end position="343"/>
    </location>
</feature>
<dbReference type="InterPro" id="IPR005828">
    <property type="entry name" value="MFS_sugar_transport-like"/>
</dbReference>
<evidence type="ECO:0000256" key="8">
    <source>
        <dbReference type="ARBA" id="ARBA00023136"/>
    </source>
</evidence>
<feature type="transmembrane region" description="Helical" evidence="10">
    <location>
        <begin position="384"/>
        <end position="410"/>
    </location>
</feature>
<evidence type="ECO:0000256" key="4">
    <source>
        <dbReference type="ARBA" id="ARBA00022597"/>
    </source>
</evidence>
<dbReference type="PROSITE" id="PS00217">
    <property type="entry name" value="SUGAR_TRANSPORT_2"/>
    <property type="match status" value="1"/>
</dbReference>
<comment type="caution">
    <text evidence="12">The sequence shown here is derived from an EMBL/GenBank/DDBJ whole genome shotgun (WGS) entry which is preliminary data.</text>
</comment>
<dbReference type="InterPro" id="IPR044778">
    <property type="entry name" value="MFS_STP/MST-like_plant"/>
</dbReference>
<dbReference type="CDD" id="cd17361">
    <property type="entry name" value="MFS_STP"/>
    <property type="match status" value="1"/>
</dbReference>
<feature type="transmembrane region" description="Helical" evidence="10">
    <location>
        <begin position="422"/>
        <end position="446"/>
    </location>
</feature>
<protein>
    <recommendedName>
        <fullName evidence="11">Major facilitator superfamily (MFS) profile domain-containing protein</fullName>
    </recommendedName>
</protein>
<keyword evidence="4" id="KW-0762">Sugar transport</keyword>
<evidence type="ECO:0000256" key="5">
    <source>
        <dbReference type="ARBA" id="ARBA00022692"/>
    </source>
</evidence>
<feature type="transmembrane region" description="Helical" evidence="10">
    <location>
        <begin position="350"/>
        <end position="372"/>
    </location>
</feature>
<dbReference type="FunFam" id="1.20.1250.20:FF:000002">
    <property type="entry name" value="Sugar transport protein 13"/>
    <property type="match status" value="1"/>
</dbReference>
<dbReference type="SUPFAM" id="SSF103473">
    <property type="entry name" value="MFS general substrate transporter"/>
    <property type="match status" value="1"/>
</dbReference>
<dbReference type="InterPro" id="IPR036259">
    <property type="entry name" value="MFS_trans_sf"/>
</dbReference>